<keyword evidence="3" id="KW-0879">Wnt signaling pathway</keyword>
<evidence type="ECO:0000259" key="12">
    <source>
        <dbReference type="SMART" id="SM01352"/>
    </source>
</evidence>
<dbReference type="GO" id="GO:0017147">
    <property type="term" value="F:Wnt-protein binding"/>
    <property type="evidence" value="ECO:0007669"/>
    <property type="project" value="InterPro"/>
</dbReference>
<dbReference type="InterPro" id="IPR042425">
    <property type="entry name" value="APCDD1"/>
</dbReference>
<dbReference type="InterPro" id="IPR029405">
    <property type="entry name" value="APCDD1_dom"/>
</dbReference>
<gene>
    <name evidence="13" type="ORF">OJAV_G00166630</name>
</gene>
<keyword evidence="5 11" id="KW-0732">Signal</keyword>
<evidence type="ECO:0000256" key="4">
    <source>
        <dbReference type="ARBA" id="ARBA00022692"/>
    </source>
</evidence>
<dbReference type="GO" id="GO:0016055">
    <property type="term" value="P:Wnt signaling pathway"/>
    <property type="evidence" value="ECO:0007669"/>
    <property type="project" value="UniProtKB-KW"/>
</dbReference>
<keyword evidence="6" id="KW-0472">Membrane</keyword>
<evidence type="ECO:0000256" key="1">
    <source>
        <dbReference type="ARBA" id="ARBA00004251"/>
    </source>
</evidence>
<proteinExistence type="inferred from homology"/>
<feature type="region of interest" description="Disordered" evidence="10">
    <location>
        <begin position="404"/>
        <end position="426"/>
    </location>
</feature>
<feature type="domain" description="APCDD1" evidence="12">
    <location>
        <begin position="30"/>
        <end position="249"/>
    </location>
</feature>
<organism evidence="13 14">
    <name type="scientific">Oryzias javanicus</name>
    <name type="common">Javanese ricefish</name>
    <name type="synonym">Aplocheilus javanicus</name>
    <dbReference type="NCBI Taxonomy" id="123683"/>
    <lineage>
        <taxon>Eukaryota</taxon>
        <taxon>Metazoa</taxon>
        <taxon>Chordata</taxon>
        <taxon>Craniata</taxon>
        <taxon>Vertebrata</taxon>
        <taxon>Euteleostomi</taxon>
        <taxon>Actinopterygii</taxon>
        <taxon>Neopterygii</taxon>
        <taxon>Teleostei</taxon>
        <taxon>Neoteleostei</taxon>
        <taxon>Acanthomorphata</taxon>
        <taxon>Ovalentaria</taxon>
        <taxon>Atherinomorphae</taxon>
        <taxon>Beloniformes</taxon>
        <taxon>Adrianichthyidae</taxon>
        <taxon>Oryziinae</taxon>
        <taxon>Oryzias</taxon>
    </lineage>
</organism>
<feature type="chain" id="PRO_5019512496" description="Protein APCDD1" evidence="11">
    <location>
        <begin position="19"/>
        <end position="481"/>
    </location>
</feature>
<comment type="subcellular location">
    <subcellularLocation>
        <location evidence="1">Cell membrane</location>
        <topology evidence="1">Single-pass type I membrane protein</topology>
    </subcellularLocation>
</comment>
<dbReference type="PANTHER" id="PTHR31021:SF2">
    <property type="entry name" value="PROTEIN APCDD1"/>
    <property type="match status" value="1"/>
</dbReference>
<keyword evidence="7" id="KW-0325">Glycoprotein</keyword>
<evidence type="ECO:0000256" key="10">
    <source>
        <dbReference type="SAM" id="MobiDB-lite"/>
    </source>
</evidence>
<dbReference type="SMART" id="SM01352">
    <property type="entry name" value="APCDDC"/>
    <property type="match status" value="2"/>
</dbReference>
<dbReference type="GO" id="GO:0030178">
    <property type="term" value="P:negative regulation of Wnt signaling pathway"/>
    <property type="evidence" value="ECO:0007669"/>
    <property type="project" value="InterPro"/>
</dbReference>
<dbReference type="PANTHER" id="PTHR31021">
    <property type="entry name" value="ADENOMATOSIS POLYPOSIS COLI DOWN-REGULATED 1"/>
    <property type="match status" value="1"/>
</dbReference>
<evidence type="ECO:0000256" key="9">
    <source>
        <dbReference type="ARBA" id="ARBA00040474"/>
    </source>
</evidence>
<protein>
    <recommendedName>
        <fullName evidence="9">Protein APCDD1</fullName>
    </recommendedName>
</protein>
<evidence type="ECO:0000256" key="5">
    <source>
        <dbReference type="ARBA" id="ARBA00022729"/>
    </source>
</evidence>
<sequence>MALLPAALLVAFLVWAEGSSSRILTGTPPHVPTEHPQERNKNSSVSNICEVRSRPEFLTRSYRFYPNNTFTAQQFYYQDNHCTRPKYTLVIHGRLRLRQTSWIIQGTTRAEYHLHQVQIVCHTATVAKELSQRLNRSCRGAVRGPWEPNVMYKLSSEEEGSYNCSRELNFAMHELQLLRLEKHYLHHNLDHLVEELLLGDIHTDPSQRLYYKPSTYQTPLQNAKNHDHSCIACRIIYRSDEFHPPILPPRADQTVGLYGQWVSQRCEIRPEILFLTRHFIFHDNNHTWEGYYYHYSDPLCKHPIFNIYARGRYSRGLHSTRVPGGTDFVFKVNHMTVTPMDMSTTTLLNVFSNNECGLSGSWQIEVEQDVTPTNGCLALGIRLPHTEYELFRMEQDVHGRYLLYNGQRPTDGSSPDRPEKRATSYQMPLVQCSSSSRRWERRDGAASGSLQHRSDGSGWHSGCSARLLALAVSAGLLFCWT</sequence>
<evidence type="ECO:0000313" key="13">
    <source>
        <dbReference type="EMBL" id="RVE61037.1"/>
    </source>
</evidence>
<dbReference type="OrthoDB" id="5985602at2759"/>
<evidence type="ECO:0000256" key="6">
    <source>
        <dbReference type="ARBA" id="ARBA00023136"/>
    </source>
</evidence>
<evidence type="ECO:0000256" key="7">
    <source>
        <dbReference type="ARBA" id="ARBA00023180"/>
    </source>
</evidence>
<evidence type="ECO:0000256" key="3">
    <source>
        <dbReference type="ARBA" id="ARBA00022687"/>
    </source>
</evidence>
<evidence type="ECO:0000313" key="14">
    <source>
        <dbReference type="Proteomes" id="UP000283210"/>
    </source>
</evidence>
<dbReference type="EMBL" id="CM012453">
    <property type="protein sequence ID" value="RVE61037.1"/>
    <property type="molecule type" value="Genomic_DNA"/>
</dbReference>
<evidence type="ECO:0000256" key="8">
    <source>
        <dbReference type="ARBA" id="ARBA00038384"/>
    </source>
</evidence>
<evidence type="ECO:0000256" key="2">
    <source>
        <dbReference type="ARBA" id="ARBA00022475"/>
    </source>
</evidence>
<feature type="region of interest" description="Disordered" evidence="10">
    <location>
        <begin position="25"/>
        <end position="45"/>
    </location>
</feature>
<feature type="domain" description="APCDD1" evidence="12">
    <location>
        <begin position="250"/>
        <end position="458"/>
    </location>
</feature>
<dbReference type="AlphaFoldDB" id="A0A437CDY3"/>
<keyword evidence="14" id="KW-1185">Reference proteome</keyword>
<reference evidence="13 14" key="2">
    <citation type="submission" date="2019-01" db="EMBL/GenBank/DDBJ databases">
        <title>A chromosome length genome reference of the Java medaka (oryzias javanicus).</title>
        <authorList>
            <person name="Herpin A."/>
            <person name="Takehana Y."/>
            <person name="Naruse K."/>
            <person name="Ansai S."/>
            <person name="Kawaguchi M."/>
        </authorList>
    </citation>
    <scope>NUCLEOTIDE SEQUENCE [LARGE SCALE GENOMIC DNA]</scope>
    <source>
        <strain evidence="13">RS831</strain>
        <tissue evidence="13">Whole body</tissue>
    </source>
</reference>
<comment type="similarity">
    <text evidence="8">Belongs to the APCDD1 family.</text>
</comment>
<name>A0A437CDY3_ORYJA</name>
<keyword evidence="4" id="KW-0812">Transmembrane</keyword>
<dbReference type="Pfam" id="PF14921">
    <property type="entry name" value="APCDDC"/>
    <property type="match status" value="2"/>
</dbReference>
<dbReference type="GO" id="GO:0005886">
    <property type="term" value="C:plasma membrane"/>
    <property type="evidence" value="ECO:0007669"/>
    <property type="project" value="UniProtKB-SubCell"/>
</dbReference>
<keyword evidence="2" id="KW-1003">Cell membrane</keyword>
<feature type="signal peptide" evidence="11">
    <location>
        <begin position="1"/>
        <end position="18"/>
    </location>
</feature>
<feature type="compositionally biased region" description="Basic and acidic residues" evidence="10">
    <location>
        <begin position="32"/>
        <end position="41"/>
    </location>
</feature>
<dbReference type="Proteomes" id="UP000283210">
    <property type="component" value="Chromosome 17"/>
</dbReference>
<reference evidence="13 14" key="1">
    <citation type="submission" date="2018-11" db="EMBL/GenBank/DDBJ databases">
        <authorList>
            <person name="Lopez-Roques C."/>
            <person name="Donnadieu C."/>
            <person name="Bouchez O."/>
            <person name="Klopp C."/>
            <person name="Cabau C."/>
            <person name="Zahm M."/>
        </authorList>
    </citation>
    <scope>NUCLEOTIDE SEQUENCE [LARGE SCALE GENOMIC DNA]</scope>
    <source>
        <strain evidence="13">RS831</strain>
        <tissue evidence="13">Whole body</tissue>
    </source>
</reference>
<evidence type="ECO:0000256" key="11">
    <source>
        <dbReference type="SAM" id="SignalP"/>
    </source>
</evidence>
<accession>A0A437CDY3</accession>